<feature type="region of interest" description="Disordered" evidence="10">
    <location>
        <begin position="105"/>
        <end position="198"/>
    </location>
</feature>
<evidence type="ECO:0000256" key="2">
    <source>
        <dbReference type="ARBA" id="ARBA00022552"/>
    </source>
</evidence>
<feature type="repeat" description="WD" evidence="9">
    <location>
        <begin position="327"/>
        <end position="361"/>
    </location>
</feature>
<dbReference type="InterPro" id="IPR036322">
    <property type="entry name" value="WD40_repeat_dom_sf"/>
</dbReference>
<evidence type="ECO:0000256" key="8">
    <source>
        <dbReference type="ARBA" id="ARBA00074442"/>
    </source>
</evidence>
<dbReference type="Proteomes" id="UP000748756">
    <property type="component" value="Unassembled WGS sequence"/>
</dbReference>
<comment type="caution">
    <text evidence="11">The sequence shown here is derived from an EMBL/GenBank/DDBJ whole genome shotgun (WGS) entry which is preliminary data.</text>
</comment>
<dbReference type="FunFam" id="2.130.10.10:FF:000121">
    <property type="entry name" value="U3 small nucleolar RNA-associated protein 18 homolog"/>
    <property type="match status" value="1"/>
</dbReference>
<dbReference type="GO" id="GO:0034388">
    <property type="term" value="C:Pwp2p-containing subcomplex of 90S preribosome"/>
    <property type="evidence" value="ECO:0007669"/>
    <property type="project" value="TreeGrafter"/>
</dbReference>
<organism evidence="11 12">
    <name type="scientific">Linnemannia schmuckeri</name>
    <dbReference type="NCBI Taxonomy" id="64567"/>
    <lineage>
        <taxon>Eukaryota</taxon>
        <taxon>Fungi</taxon>
        <taxon>Fungi incertae sedis</taxon>
        <taxon>Mucoromycota</taxon>
        <taxon>Mortierellomycotina</taxon>
        <taxon>Mortierellomycetes</taxon>
        <taxon>Mortierellales</taxon>
        <taxon>Mortierellaceae</taxon>
        <taxon>Linnemannia</taxon>
    </lineage>
</organism>
<dbReference type="PANTHER" id="PTHR18359">
    <property type="entry name" value="WD-REPEAT PROTEIN-RELATED"/>
    <property type="match status" value="1"/>
</dbReference>
<dbReference type="InterPro" id="IPR045161">
    <property type="entry name" value="Utp18"/>
</dbReference>
<dbReference type="Gene3D" id="2.130.10.10">
    <property type="entry name" value="YVTN repeat-like/Quinoprotein amine dehydrogenase"/>
    <property type="match status" value="1"/>
</dbReference>
<dbReference type="GO" id="GO:0032040">
    <property type="term" value="C:small-subunit processome"/>
    <property type="evidence" value="ECO:0007669"/>
    <property type="project" value="TreeGrafter"/>
</dbReference>
<dbReference type="AlphaFoldDB" id="A0A9P5S6I5"/>
<comment type="similarity">
    <text evidence="7">Belongs to the WD repeat UTP18 family.</text>
</comment>
<keyword evidence="12" id="KW-1185">Reference proteome</keyword>
<feature type="compositionally biased region" description="Acidic residues" evidence="10">
    <location>
        <begin position="157"/>
        <end position="194"/>
    </location>
</feature>
<dbReference type="GO" id="GO:0006364">
    <property type="term" value="P:rRNA processing"/>
    <property type="evidence" value="ECO:0007669"/>
    <property type="project" value="UniProtKB-KW"/>
</dbReference>
<evidence type="ECO:0000256" key="10">
    <source>
        <dbReference type="SAM" id="MobiDB-lite"/>
    </source>
</evidence>
<dbReference type="OrthoDB" id="1935146at2759"/>
<keyword evidence="2" id="KW-0698">rRNA processing</keyword>
<dbReference type="SMART" id="SM00320">
    <property type="entry name" value="WD40"/>
    <property type="match status" value="6"/>
</dbReference>
<keyword evidence="5" id="KW-0677">Repeat</keyword>
<dbReference type="SUPFAM" id="SSF50978">
    <property type="entry name" value="WD40 repeat-like"/>
    <property type="match status" value="1"/>
</dbReference>
<gene>
    <name evidence="11" type="primary">WDR50</name>
    <name evidence="11" type="ORF">BG015_005989</name>
</gene>
<keyword evidence="6" id="KW-0539">Nucleus</keyword>
<evidence type="ECO:0000256" key="4">
    <source>
        <dbReference type="ARBA" id="ARBA00022574"/>
    </source>
</evidence>
<evidence type="ECO:0000313" key="12">
    <source>
        <dbReference type="Proteomes" id="UP000748756"/>
    </source>
</evidence>
<feature type="region of interest" description="Disordered" evidence="10">
    <location>
        <begin position="259"/>
        <end position="292"/>
    </location>
</feature>
<feature type="compositionally biased region" description="Basic and acidic residues" evidence="10">
    <location>
        <begin position="63"/>
        <end position="77"/>
    </location>
</feature>
<accession>A0A9P5S6I5</accession>
<dbReference type="Pfam" id="PF00400">
    <property type="entry name" value="WD40"/>
    <property type="match status" value="4"/>
</dbReference>
<evidence type="ECO:0000256" key="9">
    <source>
        <dbReference type="PROSITE-ProRule" id="PRU00221"/>
    </source>
</evidence>
<evidence type="ECO:0000256" key="3">
    <source>
        <dbReference type="ARBA" id="ARBA00022553"/>
    </source>
</evidence>
<evidence type="ECO:0000256" key="5">
    <source>
        <dbReference type="ARBA" id="ARBA00022737"/>
    </source>
</evidence>
<evidence type="ECO:0000313" key="11">
    <source>
        <dbReference type="EMBL" id="KAF9156336.1"/>
    </source>
</evidence>
<feature type="compositionally biased region" description="Acidic residues" evidence="10">
    <location>
        <begin position="108"/>
        <end position="138"/>
    </location>
</feature>
<keyword evidence="3" id="KW-0597">Phosphoprotein</keyword>
<dbReference type="InterPro" id="IPR001680">
    <property type="entry name" value="WD40_rpt"/>
</dbReference>
<keyword evidence="4 9" id="KW-0853">WD repeat</keyword>
<dbReference type="PANTHER" id="PTHR18359:SF0">
    <property type="entry name" value="U3 SMALL NUCLEOLAR RNA-ASSOCIATED PROTEIN 18 HOMOLOG"/>
    <property type="match status" value="1"/>
</dbReference>
<feature type="repeat" description="WD" evidence="9">
    <location>
        <begin position="469"/>
        <end position="510"/>
    </location>
</feature>
<dbReference type="PROSITE" id="PS50082">
    <property type="entry name" value="WD_REPEATS_2"/>
    <property type="match status" value="2"/>
</dbReference>
<feature type="region of interest" description="Disordered" evidence="10">
    <location>
        <begin position="1"/>
        <end position="77"/>
    </location>
</feature>
<evidence type="ECO:0000256" key="7">
    <source>
        <dbReference type="ARBA" id="ARBA00025767"/>
    </source>
</evidence>
<sequence>MAPKHKKSKTSGGQGGAATAAQGGAKAANKAAKAIAEARAKADIAPITHISQTRRGHGGFAKFDNKEQSEKLKPKEKTEVELENLIFGADNADLVGEAFSRIGHELSSDEEDGGGVEGMDDFDYDLEVGGLEGEEGGDGGDMFFMDAGPTPVMREEINEDEEEDMEDEEEPVDEEIGEGEVDDVEEEEASEDEEVSRLTAIYGGKPAWVDEDDKTLSISLKSANRLKKLRKQEAEDVVNGVDYEQRLRRQFEKVYPVPNWAQPEGSRKRRRAGAIDSDSDYSDEEQEQEDSSILLTSSKGFLEKSNRLRILSSESIAVTRVKNANQMGPSKSVIQSVEFHPNSQMLLTAGFDRTLRLFQVDGKLNQLMQSVFYKDMPIYKAAFSPAPASGSGSGSGSAHNTVVASGRRKYFYTYDIEAGKVDKSQGIYGRHEKSLEKFVLSPCGTWIAFLGRDGYIILVTTKTRLWAKNLKMSGNVRAVAWSSDSEYLYSVGGDAEVYQWQVSSGKCVHRFMDDGGFKPTCLAVSPNDQFFAVGSRSGVVNVYNRTCLETRTPKPLRAIGNLTTSIHTMRFNHDSQILAISSKARKDQLRLVHIPSLKVFPNWPTKGTPLSYVTCLAFSPRSGYFAVGNDKGKVLLYRLNHYPSA</sequence>
<protein>
    <recommendedName>
        <fullName evidence="8">U3 small nucleolar RNA-associated protein 18 homolog</fullName>
    </recommendedName>
</protein>
<evidence type="ECO:0000256" key="1">
    <source>
        <dbReference type="ARBA" id="ARBA00004604"/>
    </source>
</evidence>
<reference evidence="11" key="1">
    <citation type="journal article" date="2020" name="Fungal Divers.">
        <title>Resolving the Mortierellaceae phylogeny through synthesis of multi-gene phylogenetics and phylogenomics.</title>
        <authorList>
            <person name="Vandepol N."/>
            <person name="Liber J."/>
            <person name="Desiro A."/>
            <person name="Na H."/>
            <person name="Kennedy M."/>
            <person name="Barry K."/>
            <person name="Grigoriev I.V."/>
            <person name="Miller A.N."/>
            <person name="O'Donnell K."/>
            <person name="Stajich J.E."/>
            <person name="Bonito G."/>
        </authorList>
    </citation>
    <scope>NUCLEOTIDE SEQUENCE</scope>
    <source>
        <strain evidence="11">NRRL 6426</strain>
    </source>
</reference>
<proteinExistence type="inferred from homology"/>
<dbReference type="EMBL" id="JAAAUQ010000028">
    <property type="protein sequence ID" value="KAF9156336.1"/>
    <property type="molecule type" value="Genomic_DNA"/>
</dbReference>
<name>A0A9P5S6I5_9FUNG</name>
<comment type="subcellular location">
    <subcellularLocation>
        <location evidence="1">Nucleus</location>
        <location evidence="1">Nucleolus</location>
    </subcellularLocation>
</comment>
<dbReference type="InterPro" id="IPR015943">
    <property type="entry name" value="WD40/YVTN_repeat-like_dom_sf"/>
</dbReference>
<evidence type="ECO:0000256" key="6">
    <source>
        <dbReference type="ARBA" id="ARBA00023242"/>
    </source>
</evidence>
<feature type="compositionally biased region" description="Acidic residues" evidence="10">
    <location>
        <begin position="277"/>
        <end position="290"/>
    </location>
</feature>
<feature type="compositionally biased region" description="Low complexity" evidence="10">
    <location>
        <begin position="17"/>
        <end position="35"/>
    </location>
</feature>